<evidence type="ECO:0000256" key="5">
    <source>
        <dbReference type="ARBA" id="ARBA00023157"/>
    </source>
</evidence>
<evidence type="ECO:0000256" key="1">
    <source>
        <dbReference type="ARBA" id="ARBA00004613"/>
    </source>
</evidence>
<reference evidence="8" key="1">
    <citation type="submission" date="2025-08" db="UniProtKB">
        <authorList>
            <consortium name="RefSeq"/>
        </authorList>
    </citation>
    <scope>IDENTIFICATION</scope>
    <source>
        <tissue evidence="8">Gonads</tissue>
    </source>
</reference>
<evidence type="ECO:0000256" key="6">
    <source>
        <dbReference type="SAM" id="SignalP"/>
    </source>
</evidence>
<evidence type="ECO:0000256" key="2">
    <source>
        <dbReference type="ARBA" id="ARBA00005669"/>
    </source>
</evidence>
<keyword evidence="4 6" id="KW-0732">Signal</keyword>
<dbReference type="GeneID" id="106156631"/>
<evidence type="ECO:0000313" key="7">
    <source>
        <dbReference type="Proteomes" id="UP000085678"/>
    </source>
</evidence>
<evidence type="ECO:0000256" key="4">
    <source>
        <dbReference type="ARBA" id="ARBA00022729"/>
    </source>
</evidence>
<accession>A0A1S3HMX8</accession>
<dbReference type="GO" id="GO:0005615">
    <property type="term" value="C:extracellular space"/>
    <property type="evidence" value="ECO:0007669"/>
    <property type="project" value="TreeGrafter"/>
</dbReference>
<dbReference type="STRING" id="7574.A0A1S3HMX8"/>
<dbReference type="InParanoid" id="A0A1S3HMX8"/>
<organism evidence="7 8">
    <name type="scientific">Lingula anatina</name>
    <name type="common">Brachiopod</name>
    <name type="synonym">Lingula unguis</name>
    <dbReference type="NCBI Taxonomy" id="7574"/>
    <lineage>
        <taxon>Eukaryota</taxon>
        <taxon>Metazoa</taxon>
        <taxon>Spiralia</taxon>
        <taxon>Lophotrochozoa</taxon>
        <taxon>Brachiopoda</taxon>
        <taxon>Linguliformea</taxon>
        <taxon>Lingulata</taxon>
        <taxon>Lingulida</taxon>
        <taxon>Linguloidea</taxon>
        <taxon>Lingulidae</taxon>
        <taxon>Lingula</taxon>
    </lineage>
</organism>
<keyword evidence="5" id="KW-1015">Disulfide bond</keyword>
<dbReference type="OMA" id="TMGFRYE"/>
<dbReference type="OrthoDB" id="6092325at2759"/>
<comment type="similarity">
    <text evidence="2">Belongs to the meteorin family.</text>
</comment>
<dbReference type="GO" id="GO:0005179">
    <property type="term" value="F:hormone activity"/>
    <property type="evidence" value="ECO:0007669"/>
    <property type="project" value="TreeGrafter"/>
</dbReference>
<protein>
    <submittedName>
        <fullName evidence="8">Meteorin-like protein</fullName>
    </submittedName>
</protein>
<dbReference type="RefSeq" id="XP_013387423.1">
    <property type="nucleotide sequence ID" value="XM_013531969.1"/>
</dbReference>
<dbReference type="PANTHER" id="PTHR28593">
    <property type="entry name" value="METEORIN-LIKE PROTEIN"/>
    <property type="match status" value="1"/>
</dbReference>
<keyword evidence="3" id="KW-0964">Secreted</keyword>
<feature type="signal peptide" evidence="6">
    <location>
        <begin position="1"/>
        <end position="28"/>
    </location>
</feature>
<keyword evidence="7" id="KW-1185">Reference proteome</keyword>
<sequence>MKVYWCVVDLAVEAVLLFLLTLTTKSTGQVSHKGLCDHTITSDLSLYQHVTDISVDCAEGHIDWRQPYGALRITMTARRKKSPMRACFLASSIHSRVKFSLEGPKGLQYITILNNTHSDIKKEICFDSYDSVVFFVEVEPNSRTSIAGKLHIEYDIQKLYNKLTVDSMEECRPCTDEELLNAYCSSEYVVIGAMEKVENNQELEETTMHLQLASVVRQKITRFKRQSFHGDIKYTGSVVAPLKCGIRHGEGDFLFTGRMRLGKLRLQCAPLLKDWERLKHQAIKQGIYPCRLD</sequence>
<feature type="chain" id="PRO_5010197106" evidence="6">
    <location>
        <begin position="29"/>
        <end position="293"/>
    </location>
</feature>
<dbReference type="KEGG" id="lak:106156631"/>
<dbReference type="InterPro" id="IPR051998">
    <property type="entry name" value="Meteorin-like"/>
</dbReference>
<proteinExistence type="inferred from homology"/>
<comment type="subcellular location">
    <subcellularLocation>
        <location evidence="1">Secreted</location>
    </subcellularLocation>
</comment>
<gene>
    <name evidence="8" type="primary">LOC106156631</name>
</gene>
<dbReference type="Proteomes" id="UP000085678">
    <property type="component" value="Unplaced"/>
</dbReference>
<evidence type="ECO:0000256" key="3">
    <source>
        <dbReference type="ARBA" id="ARBA00022525"/>
    </source>
</evidence>
<evidence type="ECO:0000313" key="8">
    <source>
        <dbReference type="RefSeq" id="XP_013387423.1"/>
    </source>
</evidence>
<dbReference type="AlphaFoldDB" id="A0A1S3HMX8"/>
<name>A0A1S3HMX8_LINAN</name>
<dbReference type="PANTHER" id="PTHR28593:SF3">
    <property type="entry name" value="METEORIN-LIKE PROTEIN"/>
    <property type="match status" value="1"/>
</dbReference>